<dbReference type="Proteomes" id="UP000293483">
    <property type="component" value="Unassembled WGS sequence"/>
</dbReference>
<dbReference type="AlphaFoldDB" id="A0A4Q7B0J8"/>
<dbReference type="InterPro" id="IPR011990">
    <property type="entry name" value="TPR-like_helical_dom_sf"/>
</dbReference>
<dbReference type="SMART" id="SM00671">
    <property type="entry name" value="SEL1"/>
    <property type="match status" value="1"/>
</dbReference>
<sequence>MIKYVIKMISSALLHSSNEEMQGMHSLILEANNNYVQGEYFEHLAIQHHQEFLLHHTDSQTDPSNIDFRNAIWSFLNAALRGHKEAQYKLGICYLNGELGLERNFSLAELWLKKAADQGYAPANNALIHAYEKIVFS</sequence>
<dbReference type="InterPro" id="IPR050767">
    <property type="entry name" value="Sel1_AlgK"/>
</dbReference>
<dbReference type="PANTHER" id="PTHR11102:SF160">
    <property type="entry name" value="ERAD-ASSOCIATED E3 UBIQUITIN-PROTEIN LIGASE COMPONENT HRD3"/>
    <property type="match status" value="1"/>
</dbReference>
<accession>A0A4Q7B0J8</accession>
<dbReference type="SUPFAM" id="SSF81901">
    <property type="entry name" value="HCP-like"/>
    <property type="match status" value="1"/>
</dbReference>
<organism evidence="1 2">
    <name type="scientific">Acinetobacter bouvetii</name>
    <dbReference type="NCBI Taxonomy" id="202951"/>
    <lineage>
        <taxon>Bacteria</taxon>
        <taxon>Pseudomonadati</taxon>
        <taxon>Pseudomonadota</taxon>
        <taxon>Gammaproteobacteria</taxon>
        <taxon>Moraxellales</taxon>
        <taxon>Moraxellaceae</taxon>
        <taxon>Acinetobacter</taxon>
    </lineage>
</organism>
<reference evidence="1 2" key="1">
    <citation type="submission" date="2019-02" db="EMBL/GenBank/DDBJ databases">
        <title>The Batch Genome Submission of Acinetobacter spp. strains.</title>
        <authorList>
            <person name="Qin J."/>
            <person name="Hu Y."/>
            <person name="Ye H."/>
            <person name="Wei L."/>
            <person name="Feng Y."/>
            <person name="Zong Z."/>
        </authorList>
    </citation>
    <scope>NUCLEOTIDE SEQUENCE [LARGE SCALE GENOMIC DNA]</scope>
    <source>
        <strain evidence="1 2">WCHABo060081</strain>
    </source>
</reference>
<comment type="caution">
    <text evidence="1">The sequence shown here is derived from an EMBL/GenBank/DDBJ whole genome shotgun (WGS) entry which is preliminary data.</text>
</comment>
<dbReference type="EMBL" id="SGSU01000002">
    <property type="protein sequence ID" value="RZG69339.1"/>
    <property type="molecule type" value="Genomic_DNA"/>
</dbReference>
<gene>
    <name evidence="1" type="ORF">EXE25_02585</name>
</gene>
<evidence type="ECO:0000313" key="2">
    <source>
        <dbReference type="Proteomes" id="UP000293483"/>
    </source>
</evidence>
<dbReference type="RefSeq" id="WP_130144017.1">
    <property type="nucleotide sequence ID" value="NZ_SGSU01000002.1"/>
</dbReference>
<dbReference type="Pfam" id="PF08238">
    <property type="entry name" value="Sel1"/>
    <property type="match status" value="1"/>
</dbReference>
<dbReference type="PANTHER" id="PTHR11102">
    <property type="entry name" value="SEL-1-LIKE PROTEIN"/>
    <property type="match status" value="1"/>
</dbReference>
<name>A0A4Q7B0J8_9GAMM</name>
<evidence type="ECO:0000313" key="1">
    <source>
        <dbReference type="EMBL" id="RZG69339.1"/>
    </source>
</evidence>
<dbReference type="STRING" id="202951.GCA_001485025_01329"/>
<dbReference type="InterPro" id="IPR006597">
    <property type="entry name" value="Sel1-like"/>
</dbReference>
<protein>
    <submittedName>
        <fullName evidence="1">Sel1 repeat family protein</fullName>
    </submittedName>
</protein>
<dbReference type="Gene3D" id="1.25.40.10">
    <property type="entry name" value="Tetratricopeptide repeat domain"/>
    <property type="match status" value="1"/>
</dbReference>
<proteinExistence type="predicted"/>